<evidence type="ECO:0000313" key="3">
    <source>
        <dbReference type="Proteomes" id="UP000293360"/>
    </source>
</evidence>
<dbReference type="Proteomes" id="UP000293360">
    <property type="component" value="Unassembled WGS sequence"/>
</dbReference>
<feature type="compositionally biased region" description="Polar residues" evidence="1">
    <location>
        <begin position="21"/>
        <end position="41"/>
    </location>
</feature>
<dbReference type="OrthoDB" id="5429993at2759"/>
<feature type="region of interest" description="Disordered" evidence="1">
    <location>
        <begin position="1"/>
        <end position="47"/>
    </location>
</feature>
<protein>
    <submittedName>
        <fullName evidence="2">Uncharacterized protein</fullName>
    </submittedName>
</protein>
<sequence>MIPSATPTRPETRSRTHARTQSHPSQSAQSRPAFNTLQQHYSPAKSLAPKPLTSAFLAPPTPSKLPANVAISAETARLQTELLQLSLFHRDAAAVDAEWRASAKQKLGDRFARLAEENTRLAQDERERAEGRNAAALARWADAGKNGPGKAGGVGVGGLGEKIQLLDEVLNGVWSLGEPGGRYARVVRAFEAWAERMADILAAQRSGDVGALVGADDGEVMFLSELDCGWKGECAGLARKLDGWRASLGELGGGDVLEEPPDEEGQRSGLARMLEGCRSLVRDMLAELGVMEQIWRDATAAENEWIGRMNGQFKVNSSDTPGQEVPLWKMVA</sequence>
<dbReference type="EMBL" id="QJNU01001595">
    <property type="protein sequence ID" value="RYO74059.1"/>
    <property type="molecule type" value="Genomic_DNA"/>
</dbReference>
<keyword evidence="3" id="KW-1185">Reference proteome</keyword>
<dbReference type="STRING" id="155417.A0A4Q4STZ7"/>
<comment type="caution">
    <text evidence="2">The sequence shown here is derived from an EMBL/GenBank/DDBJ whole genome shotgun (WGS) entry which is preliminary data.</text>
</comment>
<accession>A0A4Q4STZ7</accession>
<proteinExistence type="predicted"/>
<reference evidence="2 3" key="1">
    <citation type="submission" date="2018-06" db="EMBL/GenBank/DDBJ databases">
        <title>Complete Genomes of Monosporascus.</title>
        <authorList>
            <person name="Robinson A.J."/>
            <person name="Natvig D.O."/>
        </authorList>
    </citation>
    <scope>NUCLEOTIDE SEQUENCE [LARGE SCALE GENOMIC DNA]</scope>
    <source>
        <strain evidence="2 3">CBS 110550</strain>
    </source>
</reference>
<dbReference type="AlphaFoldDB" id="A0A4Q4STZ7"/>
<name>A0A4Q4STZ7_9PEZI</name>
<gene>
    <name evidence="2" type="ORF">DL764_010982</name>
</gene>
<evidence type="ECO:0000313" key="2">
    <source>
        <dbReference type="EMBL" id="RYO74059.1"/>
    </source>
</evidence>
<evidence type="ECO:0000256" key="1">
    <source>
        <dbReference type="SAM" id="MobiDB-lite"/>
    </source>
</evidence>
<organism evidence="2 3">
    <name type="scientific">Monosporascus ibericus</name>
    <dbReference type="NCBI Taxonomy" id="155417"/>
    <lineage>
        <taxon>Eukaryota</taxon>
        <taxon>Fungi</taxon>
        <taxon>Dikarya</taxon>
        <taxon>Ascomycota</taxon>
        <taxon>Pezizomycotina</taxon>
        <taxon>Sordariomycetes</taxon>
        <taxon>Xylariomycetidae</taxon>
        <taxon>Xylariales</taxon>
        <taxon>Xylariales incertae sedis</taxon>
        <taxon>Monosporascus</taxon>
    </lineage>
</organism>